<proteinExistence type="predicted"/>
<dbReference type="Pfam" id="PF17111">
    <property type="entry name" value="PigL_N"/>
    <property type="match status" value="1"/>
</dbReference>
<keyword evidence="3" id="KW-1185">Reference proteome</keyword>
<name>A0ABR3TQV1_9PEZI</name>
<reference evidence="2 3" key="1">
    <citation type="journal article" date="2023" name="Plant Dis.">
        <title>First Report of Diplodia intermedia Causing Canker and Dieback Diseases on Apple Trees in Canada.</title>
        <authorList>
            <person name="Ellouze W."/>
            <person name="Ilyukhin E."/>
            <person name="Sulman M."/>
            <person name="Ali S."/>
        </authorList>
    </citation>
    <scope>NUCLEOTIDE SEQUENCE [LARGE SCALE GENOMIC DNA]</scope>
    <source>
        <strain evidence="2 3">M45-28</strain>
    </source>
</reference>
<organism evidence="2 3">
    <name type="scientific">Diplodia intermedia</name>
    <dbReference type="NCBI Taxonomy" id="856260"/>
    <lineage>
        <taxon>Eukaryota</taxon>
        <taxon>Fungi</taxon>
        <taxon>Dikarya</taxon>
        <taxon>Ascomycota</taxon>
        <taxon>Pezizomycotina</taxon>
        <taxon>Dothideomycetes</taxon>
        <taxon>Dothideomycetes incertae sedis</taxon>
        <taxon>Botryosphaeriales</taxon>
        <taxon>Botryosphaeriaceae</taxon>
        <taxon>Diplodia</taxon>
    </lineage>
</organism>
<accession>A0ABR3TQV1</accession>
<sequence>MEPVSASVGLVASLATLVEVSIKSYTALSKFIRQMKNAPDNVRELCRKVKRLEEVLSAVHQFVHHMRDDELPPNLRSWWESNMDSITTDLRKLGQRAEQLNALHAQSASSRSKLSARLKTVGSGDEVARYERSIESNIKELDRIRGYLDRAFQQVSKKVELR</sequence>
<dbReference type="EMBL" id="JAKEKT020000033">
    <property type="protein sequence ID" value="KAL1642421.1"/>
    <property type="molecule type" value="Genomic_DNA"/>
</dbReference>
<feature type="domain" description="Azaphilone pigments biosynthesis cluster protein L N-terminal" evidence="1">
    <location>
        <begin position="7"/>
        <end position="68"/>
    </location>
</feature>
<comment type="caution">
    <text evidence="2">The sequence shown here is derived from an EMBL/GenBank/DDBJ whole genome shotgun (WGS) entry which is preliminary data.</text>
</comment>
<dbReference type="InterPro" id="IPR031348">
    <property type="entry name" value="PigL_N"/>
</dbReference>
<dbReference type="Proteomes" id="UP001521184">
    <property type="component" value="Unassembled WGS sequence"/>
</dbReference>
<protein>
    <recommendedName>
        <fullName evidence="1">Azaphilone pigments biosynthesis cluster protein L N-terminal domain-containing protein</fullName>
    </recommendedName>
</protein>
<evidence type="ECO:0000259" key="1">
    <source>
        <dbReference type="Pfam" id="PF17111"/>
    </source>
</evidence>
<evidence type="ECO:0000313" key="3">
    <source>
        <dbReference type="Proteomes" id="UP001521184"/>
    </source>
</evidence>
<gene>
    <name evidence="2" type="ORF">SLS58_005495</name>
</gene>
<evidence type="ECO:0000313" key="2">
    <source>
        <dbReference type="EMBL" id="KAL1642421.1"/>
    </source>
</evidence>